<protein>
    <submittedName>
        <fullName evidence="1">Oxidative stress defense protein</fullName>
    </submittedName>
</protein>
<dbReference type="AlphaFoldDB" id="A0A388TGE7"/>
<keyword evidence="2" id="KW-1185">Reference proteome</keyword>
<accession>A0A388TGE7</accession>
<evidence type="ECO:0000313" key="1">
    <source>
        <dbReference type="EMBL" id="GBR75273.1"/>
    </source>
</evidence>
<gene>
    <name evidence="1" type="ORF">NO1_2285</name>
</gene>
<reference evidence="1 2" key="1">
    <citation type="journal article" date="2019" name="ISME J.">
        <title>Genome analyses of uncultured TG2/ZB3 bacteria in 'Margulisbacteria' specifically attached to ectosymbiotic spirochetes of protists in the termite gut.</title>
        <authorList>
            <person name="Utami Y.D."/>
            <person name="Kuwahara H."/>
            <person name="Igai K."/>
            <person name="Murakami T."/>
            <person name="Sugaya K."/>
            <person name="Morikawa T."/>
            <person name="Nagura Y."/>
            <person name="Yuki M."/>
            <person name="Deevong P."/>
            <person name="Inoue T."/>
            <person name="Kihara K."/>
            <person name="Lo N."/>
            <person name="Yamada A."/>
            <person name="Ohkuma M."/>
            <person name="Hongoh Y."/>
        </authorList>
    </citation>
    <scope>NUCLEOTIDE SEQUENCE [LARGE SCALE GENOMIC DNA]</scope>
    <source>
        <strain evidence="1">NkOx7-01</strain>
    </source>
</reference>
<name>A0A388TGE7_TERA1</name>
<dbReference type="Proteomes" id="UP000269352">
    <property type="component" value="Unassembled WGS sequence"/>
</dbReference>
<organism evidence="1 2">
    <name type="scientific">Termititenax aidoneus</name>
    <dbReference type="NCBI Taxonomy" id="2218524"/>
    <lineage>
        <taxon>Bacteria</taxon>
        <taxon>Bacillati</taxon>
        <taxon>Candidatus Margulisiibacteriota</taxon>
        <taxon>Candidatus Termititenacia</taxon>
        <taxon>Candidatus Termititenacales</taxon>
        <taxon>Candidatus Termititenacaceae</taxon>
        <taxon>Candidatus Termititenax</taxon>
    </lineage>
</organism>
<comment type="caution">
    <text evidence="1">The sequence shown here is derived from an EMBL/GenBank/DDBJ whole genome shotgun (WGS) entry which is preliminary data.</text>
</comment>
<proteinExistence type="predicted"/>
<dbReference type="EMBL" id="BGZN01000219">
    <property type="protein sequence ID" value="GBR75273.1"/>
    <property type="molecule type" value="Genomic_DNA"/>
</dbReference>
<evidence type="ECO:0000313" key="2">
    <source>
        <dbReference type="Proteomes" id="UP000269352"/>
    </source>
</evidence>
<feature type="non-terminal residue" evidence="1">
    <location>
        <position position="1"/>
    </location>
</feature>
<sequence>TAILCIMPKVWLTPIIASSNSPPFPADTTRILSPKILLFKRREVLLFTSASNSDTLVYH</sequence>